<dbReference type="InterPro" id="IPR036034">
    <property type="entry name" value="PDZ_sf"/>
</dbReference>
<evidence type="ECO:0000313" key="6">
    <source>
        <dbReference type="Proteomes" id="UP000007110"/>
    </source>
</evidence>
<dbReference type="GeneID" id="580555"/>
<feature type="compositionally biased region" description="Polar residues" evidence="2">
    <location>
        <begin position="729"/>
        <end position="748"/>
    </location>
</feature>
<dbReference type="Gene3D" id="2.30.42.10">
    <property type="match status" value="3"/>
</dbReference>
<feature type="compositionally biased region" description="Low complexity" evidence="2">
    <location>
        <begin position="915"/>
        <end position="928"/>
    </location>
</feature>
<feature type="compositionally biased region" description="Low complexity" evidence="2">
    <location>
        <begin position="799"/>
        <end position="816"/>
    </location>
</feature>
<dbReference type="InParanoid" id="A0A7M7NS54"/>
<dbReference type="RefSeq" id="XP_030840674.1">
    <property type="nucleotide sequence ID" value="XM_030984814.1"/>
</dbReference>
<evidence type="ECO:0000259" key="3">
    <source>
        <dbReference type="PROSITE" id="PS50106"/>
    </source>
</evidence>
<reference evidence="5" key="2">
    <citation type="submission" date="2021-01" db="UniProtKB">
        <authorList>
            <consortium name="EnsemblMetazoa"/>
        </authorList>
    </citation>
    <scope>IDENTIFICATION</scope>
</reference>
<feature type="domain" description="PDZ" evidence="3">
    <location>
        <begin position="32"/>
        <end position="100"/>
    </location>
</feature>
<reference evidence="6" key="1">
    <citation type="submission" date="2015-02" db="EMBL/GenBank/DDBJ databases">
        <title>Genome sequencing for Strongylocentrotus purpuratus.</title>
        <authorList>
            <person name="Murali S."/>
            <person name="Liu Y."/>
            <person name="Vee V."/>
            <person name="English A."/>
            <person name="Wang M."/>
            <person name="Skinner E."/>
            <person name="Han Y."/>
            <person name="Muzny D.M."/>
            <person name="Worley K.C."/>
            <person name="Gibbs R.A."/>
        </authorList>
    </citation>
    <scope>NUCLEOTIDE SEQUENCE</scope>
</reference>
<name>A0A7M7NS54_STRPU</name>
<feature type="compositionally biased region" description="Pro residues" evidence="2">
    <location>
        <begin position="997"/>
        <end position="1018"/>
    </location>
</feature>
<dbReference type="Gene3D" id="1.20.58.2220">
    <property type="entry name" value="Formin, FH2 domain"/>
    <property type="match status" value="1"/>
</dbReference>
<evidence type="ECO:0000256" key="2">
    <source>
        <dbReference type="SAM" id="MobiDB-lite"/>
    </source>
</evidence>
<feature type="region of interest" description="Disordered" evidence="2">
    <location>
        <begin position="727"/>
        <end position="759"/>
    </location>
</feature>
<dbReference type="KEGG" id="spu:580555"/>
<dbReference type="SUPFAM" id="SSF101447">
    <property type="entry name" value="Formin homology 2 domain (FH2 domain)"/>
    <property type="match status" value="1"/>
</dbReference>
<dbReference type="OrthoDB" id="410721at2759"/>
<dbReference type="InterPro" id="IPR042201">
    <property type="entry name" value="FH2_Formin_sf"/>
</dbReference>
<feature type="region of interest" description="Disordered" evidence="2">
    <location>
        <begin position="796"/>
        <end position="930"/>
    </location>
</feature>
<feature type="compositionally biased region" description="Low complexity" evidence="2">
    <location>
        <begin position="1"/>
        <end position="24"/>
    </location>
</feature>
<feature type="region of interest" description="Disordered" evidence="2">
    <location>
        <begin position="1074"/>
        <end position="1094"/>
    </location>
</feature>
<feature type="compositionally biased region" description="Low complexity" evidence="2">
    <location>
        <begin position="827"/>
        <end position="839"/>
    </location>
</feature>
<dbReference type="Pfam" id="PF02181">
    <property type="entry name" value="FH2"/>
    <property type="match status" value="1"/>
</dbReference>
<dbReference type="SMART" id="SM00228">
    <property type="entry name" value="PDZ"/>
    <property type="match status" value="3"/>
</dbReference>
<accession>A0A7M7NS54</accession>
<dbReference type="FunCoup" id="A0A7M7NS54">
    <property type="interactions" value="649"/>
</dbReference>
<feature type="compositionally biased region" description="Basic residues" evidence="2">
    <location>
        <begin position="654"/>
        <end position="663"/>
    </location>
</feature>
<sequence>MPGRSTSSRASRSVRSSRPSTASSKRPHKRPPLPMPVNNKTWPKSFGFTIGGDAPTYILSVEPNSHAHAAGLQPGDQLVELNNQSILHLGAESIMTLARRCPEVPPSIVVVSCVKTCELYRDRNGHFGLTLIGGGPVYVEVVERGGPAMNCGLKAGDMVLEINGLPIKHSDDAKLFVRGAARLKMVIIPGAGHQSVKKIAQRFEAHAQDRKNKADGFFRKLDAVFYNDQLKKETLLALLKRYAKDKKVDAFGRALAGLLDTPTEKKLFEDIRIFVPPKHRDRFDFLVTKDEPARGKRIVTVNRAGGSFGFVLAGDIPVIIETIDRGGAAERAGLRTGDRIMRLNGLNVRKKTHDELVELLKGSGSTPTLVVETGPIIPSSANSMASASMVSSSVLSTTQTSDVTSIAGWLSESGTSRATTTVYDGDSIIGLKPLSKMDLYSLGRTFKEMMEHHLTPDERKVIKKCLRDYHHTRNIDGLIVEIFPILDTNAKRTIWPYIIHILPDEVQEKCKKKVIYLIDRHAADAVYKPKGSPLHPDEEVPFRAKSRNHSRAASYDITPSYGDVVFGAPGEFEPGEAAYMFQQERRRRMRRHRSLGHLGYSGEPQLISKRWMDPSYDGNYPPAMVSSVDDYEMLRQRSRGSVDGSMMGDDRGTFPRRMRQRHRSQPDLRRFIDENDDDDSDIFPIPRRMDRRFVSERTRHAIYLPESDIEDFDDDDDLVPDERLFYPRNRSSSHQQRPLGEQFNTFHSLPSGRRRSQLSQETFLSNAGGFEHREMGSFVRNPLAVVADLVSDEEGAAASIRSSQSRSRSVPRSSRSTQQNGHRTPHNESVNNNNNSRNNGKFSPPMSTSGGGFAYSTPLTNRRESDEIGSLDAYQDGRQRSHSRNRQHHHQDNNWSFPDVQTIPNSSPGEHNHSNRSSVSHASSPPLSEKSIQERMDELIRSTHESQPRPVPPPVMPHPQEEEHNGSLESTMINGDDEEEVGSSSHGSMEGQYPISMVPPPPPPPPPPPVPPPPPPIPGEMNNNWSSEAKMSVKRLNWEKLQDTENTVWSGLGDEVGYFDDVIKHLELEEKFSTVSKGKDGKPGKGGKLGLSTPRDRKNQIFVINHKKAHNTAILLGHLRTPVEELKKDILTMECRRLSVAHIQQLAQYAPDTDEVDSLARYAGQTSQLSEPDKFAFEISRVPGFKLRLRALMLKAGFHEKVDELVGYLNMIQQASSELRQSQKLAKALELVLAMGNYMNQGNQRVAGATGFKISFLNELDTTKTSDNKATFLHVVAKAVHSNVPEVINFRDEIPSVPKAVKMSLKAVKDELTQLTDQLNDMDREVERFNQEEIIIDEDDRFSEVMAVFLKEASEHLSRIHEQYALCCDDFYKTAQFFGEDPRSMESATFFSIFSLFITKFAKAHADNMQRPS</sequence>
<dbReference type="PANTHER" id="PTHR45725">
    <property type="entry name" value="FORMIN HOMOLOGY 2 FAMILY MEMBER"/>
    <property type="match status" value="1"/>
</dbReference>
<dbReference type="Gene3D" id="1.20.1160.20">
    <property type="match status" value="2"/>
</dbReference>
<dbReference type="OMA" id="GSHFIVF"/>
<feature type="domain" description="FH2" evidence="4">
    <location>
        <begin position="1023"/>
        <end position="1413"/>
    </location>
</feature>
<dbReference type="CDD" id="cd06744">
    <property type="entry name" value="PDZ2_L-delphilin-like"/>
    <property type="match status" value="1"/>
</dbReference>
<feature type="compositionally biased region" description="Basic and acidic residues" evidence="2">
    <location>
        <begin position="1074"/>
        <end position="1083"/>
    </location>
</feature>
<dbReference type="InterPro" id="IPR051425">
    <property type="entry name" value="Formin_Homology"/>
</dbReference>
<protein>
    <recommendedName>
        <fullName evidence="7">Delphilin</fullName>
    </recommendedName>
</protein>
<dbReference type="SMART" id="SM00498">
    <property type="entry name" value="FH2"/>
    <property type="match status" value="1"/>
</dbReference>
<feature type="compositionally biased region" description="Basic residues" evidence="2">
    <location>
        <begin position="880"/>
        <end position="889"/>
    </location>
</feature>
<feature type="region of interest" description="Disordered" evidence="2">
    <location>
        <begin position="943"/>
        <end position="1025"/>
    </location>
</feature>
<feature type="coiled-coil region" evidence="1">
    <location>
        <begin position="1305"/>
        <end position="1332"/>
    </location>
</feature>
<organism evidence="5 6">
    <name type="scientific">Strongylocentrotus purpuratus</name>
    <name type="common">Purple sea urchin</name>
    <dbReference type="NCBI Taxonomy" id="7668"/>
    <lineage>
        <taxon>Eukaryota</taxon>
        <taxon>Metazoa</taxon>
        <taxon>Echinodermata</taxon>
        <taxon>Eleutherozoa</taxon>
        <taxon>Echinozoa</taxon>
        <taxon>Echinoidea</taxon>
        <taxon>Euechinoidea</taxon>
        <taxon>Echinacea</taxon>
        <taxon>Camarodonta</taxon>
        <taxon>Echinidea</taxon>
        <taxon>Strongylocentrotidae</taxon>
        <taxon>Strongylocentrotus</taxon>
    </lineage>
</organism>
<dbReference type="Pfam" id="PF00595">
    <property type="entry name" value="PDZ"/>
    <property type="match status" value="2"/>
</dbReference>
<dbReference type="Pfam" id="PF17820">
    <property type="entry name" value="PDZ_6"/>
    <property type="match status" value="1"/>
</dbReference>
<dbReference type="Proteomes" id="UP000007110">
    <property type="component" value="Unassembled WGS sequence"/>
</dbReference>
<feature type="domain" description="PDZ" evidence="3">
    <location>
        <begin position="298"/>
        <end position="375"/>
    </location>
</feature>
<dbReference type="PROSITE" id="PS51444">
    <property type="entry name" value="FH2"/>
    <property type="match status" value="1"/>
</dbReference>
<dbReference type="PANTHER" id="PTHR45725:SF3">
    <property type="entry name" value="DELPHILIN"/>
    <property type="match status" value="1"/>
</dbReference>
<evidence type="ECO:0000259" key="4">
    <source>
        <dbReference type="PROSITE" id="PS51444"/>
    </source>
</evidence>
<dbReference type="CDD" id="cd06743">
    <property type="entry name" value="PDZ1_L-delphilin-like"/>
    <property type="match status" value="1"/>
</dbReference>
<dbReference type="InterPro" id="IPR041489">
    <property type="entry name" value="PDZ_6"/>
</dbReference>
<dbReference type="InterPro" id="IPR001478">
    <property type="entry name" value="PDZ"/>
</dbReference>
<dbReference type="EnsemblMetazoa" id="XM_030984814">
    <property type="protein sequence ID" value="XP_030840674"/>
    <property type="gene ID" value="LOC580555"/>
</dbReference>
<keyword evidence="6" id="KW-1185">Reference proteome</keyword>
<evidence type="ECO:0000256" key="1">
    <source>
        <dbReference type="SAM" id="Coils"/>
    </source>
</evidence>
<dbReference type="SUPFAM" id="SSF50156">
    <property type="entry name" value="PDZ domain-like"/>
    <property type="match status" value="3"/>
</dbReference>
<evidence type="ECO:0008006" key="7">
    <source>
        <dbReference type="Google" id="ProtNLM"/>
    </source>
</evidence>
<dbReference type="InterPro" id="IPR015425">
    <property type="entry name" value="FH2_Formin"/>
</dbReference>
<proteinExistence type="predicted"/>
<feature type="region of interest" description="Disordered" evidence="2">
    <location>
        <begin position="1"/>
        <end position="40"/>
    </location>
</feature>
<feature type="region of interest" description="Disordered" evidence="2">
    <location>
        <begin position="639"/>
        <end position="665"/>
    </location>
</feature>
<keyword evidence="1" id="KW-0175">Coiled coil</keyword>
<evidence type="ECO:0000313" key="5">
    <source>
        <dbReference type="EnsemblMetazoa" id="XP_030840674"/>
    </source>
</evidence>
<feature type="domain" description="PDZ" evidence="3">
    <location>
        <begin position="116"/>
        <end position="191"/>
    </location>
</feature>
<dbReference type="PROSITE" id="PS50106">
    <property type="entry name" value="PDZ"/>
    <property type="match status" value="3"/>
</dbReference>